<reference evidence="1 2" key="1">
    <citation type="submission" date="2016-09" db="EMBL/GenBank/DDBJ databases">
        <title>Complete genome sequence of Deltia acidovorans CM13 isolated from murine proximal colonic tissue.</title>
        <authorList>
            <person name="Saffarian A."/>
        </authorList>
    </citation>
    <scope>NUCLEOTIDE SEQUENCE [LARGE SCALE GENOMIC DNA]</scope>
    <source>
        <strain evidence="1 2">CM13</strain>
    </source>
</reference>
<accession>A0ABN4SEX9</accession>
<evidence type="ECO:0000313" key="1">
    <source>
        <dbReference type="EMBL" id="AOV02147.1"/>
    </source>
</evidence>
<dbReference type="InterPro" id="IPR059206">
    <property type="entry name" value="Sll1717-like"/>
</dbReference>
<name>A0ABN4SEX9_9BURK</name>
<dbReference type="EMBL" id="CP017420">
    <property type="protein sequence ID" value="AOV02147.1"/>
    <property type="molecule type" value="Genomic_DNA"/>
</dbReference>
<keyword evidence="2" id="KW-1185">Reference proteome</keyword>
<dbReference type="RefSeq" id="WP_046239495.1">
    <property type="nucleotide sequence ID" value="NZ_CBCSDN010000072.1"/>
</dbReference>
<proteinExistence type="predicted"/>
<dbReference type="SUPFAM" id="SSF52540">
    <property type="entry name" value="P-loop containing nucleoside triphosphate hydrolases"/>
    <property type="match status" value="1"/>
</dbReference>
<dbReference type="NCBIfam" id="NF047389">
    <property type="entry name" value="ATPase_Sll1717"/>
    <property type="match status" value="1"/>
</dbReference>
<protein>
    <submittedName>
        <fullName evidence="1">Transposase</fullName>
    </submittedName>
</protein>
<dbReference type="Proteomes" id="UP000095607">
    <property type="component" value="Chromosome"/>
</dbReference>
<gene>
    <name evidence="1" type="ORF">BI380_12775</name>
</gene>
<sequence>MSNKFVLPKRALERIHIGQAFAEYDLIRDEPELFVSTPAALAALDQTTQKCFFIGRRGAGKTAITYELLRRTPDAIPIVPQIFDLLELPFAHEEFRDTRQRPFKSLMHTFERALLDECFRQLFQTQRFRNKGLPSTVTKERNLIEDCDFDQRVLSLTQEIFDAYAKSQDKLWLRQINRSKELGAELASLSAQSGYRFVLLIDRLDESWDGSDSAIVCLMALMHATVRLSASYPAVRPYIFIRENIYDRIRAIDNEFSRLETAVVFLDWSEHKLIELVERRMVRALPTKPKLGGEAWNCFFEEEPDRSSRAAVMSLCQHRPRDILMLVSYAIESAVNSGNQNIQLPDVEAAAKRYSTSRLKDLGDEFAENYPNISVLLELFYGLGNEYSLLGIEDLIAKLLVNEKIKKHCAAWFFDYTTASRLIELLYGIGFMGLRRSGRTIFKEAGKDSNAKLPIDQATHFVIHPTYQPALNLRNILIQKVSEETPLKHEGILEELPENYRFDQYKEELKRTLEDLKTLPLGHPGAQAFEEIVGRVVKLCFFRSLTNTQPKVRMADGSQIRDWIAANRASGGFWDVVRTKYGATQVVFECKNYVDLTADDFQQVNYYFSETFGRFGIIFFRGSEIKDSYLRHISNVANKNQAGLILVLTQRDLEVFLRQAINGVFKETHIQDRYDFFVRSIS</sequence>
<evidence type="ECO:0000313" key="2">
    <source>
        <dbReference type="Proteomes" id="UP000095607"/>
    </source>
</evidence>
<dbReference type="InterPro" id="IPR027417">
    <property type="entry name" value="P-loop_NTPase"/>
</dbReference>
<organism evidence="1 2">
    <name type="scientific">Delftia tsuruhatensis</name>
    <dbReference type="NCBI Taxonomy" id="180282"/>
    <lineage>
        <taxon>Bacteria</taxon>
        <taxon>Pseudomonadati</taxon>
        <taxon>Pseudomonadota</taxon>
        <taxon>Betaproteobacteria</taxon>
        <taxon>Burkholderiales</taxon>
        <taxon>Comamonadaceae</taxon>
        <taxon>Delftia</taxon>
    </lineage>
</organism>